<evidence type="ECO:0000313" key="3">
    <source>
        <dbReference type="Proteomes" id="UP000199670"/>
    </source>
</evidence>
<gene>
    <name evidence="2" type="ORF">GA0061081_1041</name>
</gene>
<accession>A0A1C4B4Y8</accession>
<protein>
    <submittedName>
        <fullName evidence="2">Uncharacterized protein</fullName>
    </submittedName>
</protein>
<feature type="compositionally biased region" description="Low complexity" evidence="1">
    <location>
        <begin position="29"/>
        <end position="47"/>
    </location>
</feature>
<organism evidence="2 3">
    <name type="scientific">Gilliamella bombicola</name>
    <dbReference type="NCBI Taxonomy" id="1798182"/>
    <lineage>
        <taxon>Bacteria</taxon>
        <taxon>Pseudomonadati</taxon>
        <taxon>Pseudomonadota</taxon>
        <taxon>Gammaproteobacteria</taxon>
        <taxon>Orbales</taxon>
        <taxon>Orbaceae</taxon>
        <taxon>Gilliamella</taxon>
    </lineage>
</organism>
<name>A0A1C4B4Y8_9GAMM</name>
<evidence type="ECO:0000313" key="2">
    <source>
        <dbReference type="EMBL" id="SCC01896.1"/>
    </source>
</evidence>
<dbReference type="AlphaFoldDB" id="A0A1C4B4Y8"/>
<reference evidence="3" key="1">
    <citation type="submission" date="2016-08" db="EMBL/GenBank/DDBJ databases">
        <authorList>
            <person name="Varghese N."/>
            <person name="Submissions Spin"/>
        </authorList>
    </citation>
    <scope>NUCLEOTIDE SEQUENCE [LARGE SCALE GENOMIC DNA]</scope>
    <source>
        <strain evidence="3">R-53248</strain>
    </source>
</reference>
<evidence type="ECO:0000256" key="1">
    <source>
        <dbReference type="SAM" id="MobiDB-lite"/>
    </source>
</evidence>
<feature type="region of interest" description="Disordered" evidence="1">
    <location>
        <begin position="29"/>
        <end position="49"/>
    </location>
</feature>
<feature type="non-terminal residue" evidence="2">
    <location>
        <position position="1"/>
    </location>
</feature>
<keyword evidence="3" id="KW-1185">Reference proteome</keyword>
<dbReference type="Proteomes" id="UP000199670">
    <property type="component" value="Unassembled WGS sequence"/>
</dbReference>
<dbReference type="EMBL" id="FMAQ01000004">
    <property type="protein sequence ID" value="SCC01896.1"/>
    <property type="molecule type" value="Genomic_DNA"/>
</dbReference>
<proteinExistence type="predicted"/>
<sequence length="85" mass="9234">NVKYGALPSISFDVFAVNAIEHCAYDNKSSNTKNNGNLGNLNNLSKSGKLDRKDKCLGLGDNPADKHGDFTKCNDFDNLGDKNKN</sequence>